<feature type="transmembrane region" description="Helical" evidence="2">
    <location>
        <begin position="23"/>
        <end position="42"/>
    </location>
</feature>
<name>A0A0U5FY88_ASPCI</name>
<sequence>MHDCQTLKDLARGHGDGSLYPEYMTVASAVIAVSACARSWTLRAPAPRRLGRDAVGGDDDADDDGDDDDDDAGAENDEEVRDDSVIPAHSIRAPLVGIL</sequence>
<evidence type="ECO:0000256" key="1">
    <source>
        <dbReference type="SAM" id="MobiDB-lite"/>
    </source>
</evidence>
<dbReference type="AlphaFoldDB" id="A0A0U5FY88"/>
<reference evidence="4" key="1">
    <citation type="journal article" date="2016" name="Genome Announc.">
        <title>Draft genome sequences of fungus Aspergillus calidoustus.</title>
        <authorList>
            <person name="Horn F."/>
            <person name="Linde J."/>
            <person name="Mattern D.J."/>
            <person name="Walther G."/>
            <person name="Guthke R."/>
            <person name="Scherlach K."/>
            <person name="Martin K."/>
            <person name="Brakhage A.A."/>
            <person name="Petzke L."/>
            <person name="Valiante V."/>
        </authorList>
    </citation>
    <scope>NUCLEOTIDE SEQUENCE [LARGE SCALE GENOMIC DNA]</scope>
    <source>
        <strain evidence="4">SF006504</strain>
    </source>
</reference>
<gene>
    <name evidence="3" type="ORF">ASPCAL04765</name>
</gene>
<feature type="compositionally biased region" description="Acidic residues" evidence="1">
    <location>
        <begin position="56"/>
        <end position="81"/>
    </location>
</feature>
<keyword evidence="2" id="KW-0812">Transmembrane</keyword>
<evidence type="ECO:0000313" key="4">
    <source>
        <dbReference type="Proteomes" id="UP000054771"/>
    </source>
</evidence>
<protein>
    <submittedName>
        <fullName evidence="3">Uncharacterized protein</fullName>
    </submittedName>
</protein>
<dbReference type="EMBL" id="CDMC01000003">
    <property type="protein sequence ID" value="CEL03613.1"/>
    <property type="molecule type" value="Genomic_DNA"/>
</dbReference>
<keyword evidence="4" id="KW-1185">Reference proteome</keyword>
<keyword evidence="2" id="KW-0472">Membrane</keyword>
<keyword evidence="2" id="KW-1133">Transmembrane helix</keyword>
<proteinExistence type="predicted"/>
<accession>A0A0U5FY88</accession>
<feature type="region of interest" description="Disordered" evidence="1">
    <location>
        <begin position="47"/>
        <end position="88"/>
    </location>
</feature>
<organism evidence="3 4">
    <name type="scientific">Aspergillus calidoustus</name>
    <dbReference type="NCBI Taxonomy" id="454130"/>
    <lineage>
        <taxon>Eukaryota</taxon>
        <taxon>Fungi</taxon>
        <taxon>Dikarya</taxon>
        <taxon>Ascomycota</taxon>
        <taxon>Pezizomycotina</taxon>
        <taxon>Eurotiomycetes</taxon>
        <taxon>Eurotiomycetidae</taxon>
        <taxon>Eurotiales</taxon>
        <taxon>Aspergillaceae</taxon>
        <taxon>Aspergillus</taxon>
        <taxon>Aspergillus subgen. Nidulantes</taxon>
    </lineage>
</organism>
<evidence type="ECO:0000256" key="2">
    <source>
        <dbReference type="SAM" id="Phobius"/>
    </source>
</evidence>
<dbReference type="Proteomes" id="UP000054771">
    <property type="component" value="Unassembled WGS sequence"/>
</dbReference>
<evidence type="ECO:0000313" key="3">
    <source>
        <dbReference type="EMBL" id="CEL03613.1"/>
    </source>
</evidence>